<name>A0A4V3RJ97_9MICO</name>
<comment type="caution">
    <text evidence="2">The sequence shown here is derived from an EMBL/GenBank/DDBJ whole genome shotgun (WGS) entry which is preliminary data.</text>
</comment>
<evidence type="ECO:0000313" key="3">
    <source>
        <dbReference type="Proteomes" id="UP000309893"/>
    </source>
</evidence>
<proteinExistence type="predicted"/>
<reference evidence="2 3" key="1">
    <citation type="submission" date="2019-04" db="EMBL/GenBank/DDBJ databases">
        <title>Microbes associate with the intestines of laboratory mice.</title>
        <authorList>
            <person name="Navarre W."/>
            <person name="Wong E."/>
            <person name="Huang K."/>
            <person name="Tropini C."/>
            <person name="Ng K."/>
            <person name="Yu B."/>
        </authorList>
    </citation>
    <scope>NUCLEOTIDE SEQUENCE [LARGE SCALE GENOMIC DNA]</scope>
    <source>
        <strain evidence="2 3">NM46_B2-13</strain>
    </source>
</reference>
<protein>
    <recommendedName>
        <fullName evidence="4">DUF4333 domain-containing protein</fullName>
    </recommendedName>
</protein>
<organism evidence="2 3">
    <name type="scientific">Microbacterium laevaniformans</name>
    <dbReference type="NCBI Taxonomy" id="36807"/>
    <lineage>
        <taxon>Bacteria</taxon>
        <taxon>Bacillati</taxon>
        <taxon>Actinomycetota</taxon>
        <taxon>Actinomycetes</taxon>
        <taxon>Micrococcales</taxon>
        <taxon>Microbacteriaceae</taxon>
        <taxon>Microbacterium</taxon>
    </lineage>
</organism>
<accession>A0A4V3RJ97</accession>
<dbReference type="AlphaFoldDB" id="A0A4V3RJ97"/>
<dbReference type="RefSeq" id="WP_135949819.1">
    <property type="nucleotide sequence ID" value="NZ_SRYO01000008.1"/>
</dbReference>
<evidence type="ECO:0000313" key="2">
    <source>
        <dbReference type="EMBL" id="TGY35080.1"/>
    </source>
</evidence>
<dbReference type="Proteomes" id="UP000309893">
    <property type="component" value="Unassembled WGS sequence"/>
</dbReference>
<feature type="signal peptide" evidence="1">
    <location>
        <begin position="1"/>
        <end position="28"/>
    </location>
</feature>
<evidence type="ECO:0000256" key="1">
    <source>
        <dbReference type="SAM" id="SignalP"/>
    </source>
</evidence>
<dbReference type="EMBL" id="SRYO01000008">
    <property type="protein sequence ID" value="TGY35080.1"/>
    <property type="molecule type" value="Genomic_DNA"/>
</dbReference>
<feature type="chain" id="PRO_5038973572" description="DUF4333 domain-containing protein" evidence="1">
    <location>
        <begin position="29"/>
        <end position="119"/>
    </location>
</feature>
<dbReference type="OrthoDB" id="4463796at2"/>
<dbReference type="PROSITE" id="PS51257">
    <property type="entry name" value="PROKAR_LIPOPROTEIN"/>
    <property type="match status" value="1"/>
</dbReference>
<gene>
    <name evidence="2" type="ORF">E5344_12420</name>
</gene>
<evidence type="ECO:0008006" key="4">
    <source>
        <dbReference type="Google" id="ProtNLM"/>
    </source>
</evidence>
<keyword evidence="1" id="KW-0732">Signal</keyword>
<sequence>MTSGRSRAAASFAALLAVLALTGCSQIAALAPVGGNGLAEVRFAAIDVLQQKNVALLTAPVCAQADTGPLVTCVGTSADGREITVTSSVASGAQLVVAVGGETIYSGALTEVLDEAARG</sequence>